<protein>
    <submittedName>
        <fullName evidence="1">Uncharacterized protein</fullName>
    </submittedName>
</protein>
<dbReference type="RefSeq" id="WP_009252190.1">
    <property type="nucleotide sequence ID" value="NZ_CABMHK010000119.1"/>
</dbReference>
<comment type="caution">
    <text evidence="1">The sequence shown here is derived from an EMBL/GenBank/DDBJ whole genome shotgun (WGS) entry which is preliminary data.</text>
</comment>
<dbReference type="EMBL" id="MCGI01000004">
    <property type="protein sequence ID" value="ODM09911.1"/>
    <property type="molecule type" value="Genomic_DNA"/>
</dbReference>
<gene>
    <name evidence="1" type="ORF">BEH84_04279</name>
</gene>
<name>A0A1E3AN48_9FIRM</name>
<dbReference type="Proteomes" id="UP000095003">
    <property type="component" value="Unassembled WGS sequence"/>
</dbReference>
<sequence>MITRIKNYWKLRKLRRDALTLLIINGADIAEEVKEIVNLVHTYLGNTAELQNNLSGENMDTVLKFMEEMVAAPDFKDKMYEKIHDDAQKLREMEAAE</sequence>
<proteinExistence type="predicted"/>
<dbReference type="AlphaFoldDB" id="A0A1E3AN48"/>
<accession>A0A1E3AN48</accession>
<reference evidence="1 2" key="1">
    <citation type="submission" date="2016-07" db="EMBL/GenBank/DDBJ databases">
        <title>Characterization of isolates of Eisenbergiella tayi derived from blood cultures, using whole genome sequencing.</title>
        <authorList>
            <person name="Burdz T."/>
            <person name="Wiebe D."/>
            <person name="Huynh C."/>
            <person name="Bernard K."/>
        </authorList>
    </citation>
    <scope>NUCLEOTIDE SEQUENCE [LARGE SCALE GENOMIC DNA]</scope>
    <source>
        <strain evidence="1 2">NML 120489</strain>
    </source>
</reference>
<organism evidence="1 2">
    <name type="scientific">Eisenbergiella tayi</name>
    <dbReference type="NCBI Taxonomy" id="1432052"/>
    <lineage>
        <taxon>Bacteria</taxon>
        <taxon>Bacillati</taxon>
        <taxon>Bacillota</taxon>
        <taxon>Clostridia</taxon>
        <taxon>Lachnospirales</taxon>
        <taxon>Lachnospiraceae</taxon>
        <taxon>Eisenbergiella</taxon>
    </lineage>
</organism>
<dbReference type="GeneID" id="93302230"/>
<evidence type="ECO:0000313" key="2">
    <source>
        <dbReference type="Proteomes" id="UP000095003"/>
    </source>
</evidence>
<evidence type="ECO:0000313" key="1">
    <source>
        <dbReference type="EMBL" id="ODM09911.1"/>
    </source>
</evidence>